<dbReference type="NCBIfam" id="TIGR02777">
    <property type="entry name" value="LigD_PE_dom"/>
    <property type="match status" value="1"/>
</dbReference>
<accession>G9EP19</accession>
<dbReference type="InParanoid" id="G9EP19"/>
<sequence>MSTTWQPEKYHNEYRETLQKWLEQRLANADKNAPNAAKRPDTVVDFISLLKENMKKIRQYLSNLNNANNAKECTMSLSQYHKKRDFSKTPEPKGEETNRLFVIQKHAASHLHYDFRIELHGVLKSWAVPKGPCLDAQVKRLAIQVEDHPLEYGGFEGIIPKGQYGGGTVMLWDKGIWQPLDEDPDLAYEKGHLRFELHAKKLKGCWNLVRFKDPNHWFLIKHQDGYARALSDYDVTKALDKSVLSHQTIDEIAR</sequence>
<keyword evidence="3" id="KW-1185">Reference proteome</keyword>
<reference evidence="2 3" key="1">
    <citation type="journal article" date="2011" name="BMC Genomics">
        <title>Insight into cross-talk between intra-amoebal pathogens.</title>
        <authorList>
            <person name="Gimenez G."/>
            <person name="Bertelli C."/>
            <person name="Moliner C."/>
            <person name="Robert C."/>
            <person name="Raoult D."/>
            <person name="Fournier P.E."/>
            <person name="Greub G."/>
        </authorList>
    </citation>
    <scope>NUCLEOTIDE SEQUENCE [LARGE SCALE GENOMIC DNA]</scope>
    <source>
        <strain evidence="2 3">LLAP12</strain>
    </source>
</reference>
<dbReference type="AlphaFoldDB" id="G9EP19"/>
<dbReference type="EMBL" id="JH413822">
    <property type="protein sequence ID" value="EHL30854.1"/>
    <property type="molecule type" value="Genomic_DNA"/>
</dbReference>
<evidence type="ECO:0000313" key="3">
    <source>
        <dbReference type="Proteomes" id="UP000002770"/>
    </source>
</evidence>
<evidence type="ECO:0000313" key="2">
    <source>
        <dbReference type="EMBL" id="EHL30854.1"/>
    </source>
</evidence>
<dbReference type="Pfam" id="PF13298">
    <property type="entry name" value="LigD_N"/>
    <property type="match status" value="1"/>
</dbReference>
<evidence type="ECO:0000259" key="1">
    <source>
        <dbReference type="Pfam" id="PF13298"/>
    </source>
</evidence>
<dbReference type="PANTHER" id="PTHR39465">
    <property type="entry name" value="DNA LIGASE D, 3'-PHOSPHOESTERASE DOMAIN"/>
    <property type="match status" value="1"/>
</dbReference>
<feature type="domain" description="DNA ligase D 3'-phosphoesterase" evidence="1">
    <location>
        <begin position="104"/>
        <end position="210"/>
    </location>
</feature>
<dbReference type="Proteomes" id="UP000002770">
    <property type="component" value="Unassembled WGS sequence"/>
</dbReference>
<gene>
    <name evidence="2" type="ORF">LDG_6999</name>
</gene>
<dbReference type="HOGENOM" id="CLU_008325_5_0_6"/>
<dbReference type="STRING" id="658187.LDG_6999"/>
<protein>
    <recommendedName>
        <fullName evidence="1">DNA ligase D 3'-phosphoesterase domain-containing protein</fullName>
    </recommendedName>
</protein>
<dbReference type="PANTHER" id="PTHR39465:SF1">
    <property type="entry name" value="DNA LIGASE D 3'-PHOSPHOESTERASE DOMAIN-CONTAINING PROTEIN"/>
    <property type="match status" value="1"/>
</dbReference>
<dbReference type="InterPro" id="IPR014144">
    <property type="entry name" value="LigD_PE_domain"/>
</dbReference>
<dbReference type="RefSeq" id="WP_006870923.1">
    <property type="nucleotide sequence ID" value="NZ_JH413822.1"/>
</dbReference>
<organism evidence="2 3">
    <name type="scientific">Legionella drancourtii LLAP12</name>
    <dbReference type="NCBI Taxonomy" id="658187"/>
    <lineage>
        <taxon>Bacteria</taxon>
        <taxon>Pseudomonadati</taxon>
        <taxon>Pseudomonadota</taxon>
        <taxon>Gammaproteobacteria</taxon>
        <taxon>Legionellales</taxon>
        <taxon>Legionellaceae</taxon>
        <taxon>Legionella</taxon>
    </lineage>
</organism>
<proteinExistence type="predicted"/>
<name>G9EP19_9GAMM</name>
<dbReference type="eggNOG" id="COG1793">
    <property type="taxonomic scope" value="Bacteria"/>
</dbReference>